<organism evidence="6 7">
    <name type="scientific">Glarea lozoyensis (strain ATCC 20868 / MF5171)</name>
    <dbReference type="NCBI Taxonomy" id="1116229"/>
    <lineage>
        <taxon>Eukaryota</taxon>
        <taxon>Fungi</taxon>
        <taxon>Dikarya</taxon>
        <taxon>Ascomycota</taxon>
        <taxon>Pezizomycotina</taxon>
        <taxon>Leotiomycetes</taxon>
        <taxon>Helotiales</taxon>
        <taxon>Helotiaceae</taxon>
        <taxon>Glarea</taxon>
    </lineage>
</organism>
<dbReference type="GeneID" id="19462582"/>
<dbReference type="GO" id="GO:0006351">
    <property type="term" value="P:DNA-templated transcription"/>
    <property type="evidence" value="ECO:0007669"/>
    <property type="project" value="InterPro"/>
</dbReference>
<dbReference type="CDD" id="cd00067">
    <property type="entry name" value="GAL4"/>
    <property type="match status" value="1"/>
</dbReference>
<dbReference type="GO" id="GO:0000981">
    <property type="term" value="F:DNA-binding transcription factor activity, RNA polymerase II-specific"/>
    <property type="evidence" value="ECO:0007669"/>
    <property type="project" value="InterPro"/>
</dbReference>
<reference evidence="6 7" key="1">
    <citation type="journal article" date="2013" name="BMC Genomics">
        <title>Genomics-driven discovery of the pneumocandin biosynthetic gene cluster in the fungus Glarea lozoyensis.</title>
        <authorList>
            <person name="Chen L."/>
            <person name="Yue Q."/>
            <person name="Zhang X."/>
            <person name="Xiang M."/>
            <person name="Wang C."/>
            <person name="Li S."/>
            <person name="Che Y."/>
            <person name="Ortiz-Lopez F.J."/>
            <person name="Bills G.F."/>
            <person name="Liu X."/>
            <person name="An Z."/>
        </authorList>
    </citation>
    <scope>NUCLEOTIDE SEQUENCE [LARGE SCALE GENOMIC DNA]</scope>
    <source>
        <strain evidence="7">ATCC 20868 / MF5171</strain>
    </source>
</reference>
<dbReference type="AlphaFoldDB" id="S3CY72"/>
<keyword evidence="2" id="KW-0479">Metal-binding</keyword>
<evidence type="ECO:0000256" key="2">
    <source>
        <dbReference type="ARBA" id="ARBA00022723"/>
    </source>
</evidence>
<evidence type="ECO:0000256" key="4">
    <source>
        <dbReference type="SAM" id="MobiDB-lite"/>
    </source>
</evidence>
<dbReference type="SMART" id="SM00066">
    <property type="entry name" value="GAL4"/>
    <property type="match status" value="1"/>
</dbReference>
<dbReference type="RefSeq" id="XP_008081971.1">
    <property type="nucleotide sequence ID" value="XM_008083780.1"/>
</dbReference>
<dbReference type="HOGENOM" id="CLU_004083_5_3_1"/>
<dbReference type="KEGG" id="glz:GLAREA_03527"/>
<feature type="domain" description="Zn(2)-C6 fungal-type" evidence="5">
    <location>
        <begin position="34"/>
        <end position="63"/>
    </location>
</feature>
<dbReference type="PANTHER" id="PTHR31001:SF45">
    <property type="entry name" value="ZN(II)2CYS6 TRANSCRIPTION FACTOR (EUROFUNG)"/>
    <property type="match status" value="1"/>
</dbReference>
<keyword evidence="6" id="KW-0238">DNA-binding</keyword>
<dbReference type="eggNOG" id="ENOG502QYWX">
    <property type="taxonomic scope" value="Eukaryota"/>
</dbReference>
<dbReference type="OMA" id="QAWEVMS"/>
<proteinExistence type="predicted"/>
<name>S3CY72_GLAL2</name>
<dbReference type="PROSITE" id="PS50048">
    <property type="entry name" value="ZN2_CY6_FUNGAL_2"/>
    <property type="match status" value="1"/>
</dbReference>
<dbReference type="Proteomes" id="UP000016922">
    <property type="component" value="Unassembled WGS sequence"/>
</dbReference>
<dbReference type="GO" id="GO:0008270">
    <property type="term" value="F:zinc ion binding"/>
    <property type="evidence" value="ECO:0007669"/>
    <property type="project" value="InterPro"/>
</dbReference>
<feature type="region of interest" description="Disordered" evidence="4">
    <location>
        <begin position="101"/>
        <end position="122"/>
    </location>
</feature>
<dbReference type="GO" id="GO:0005634">
    <property type="term" value="C:nucleus"/>
    <property type="evidence" value="ECO:0007669"/>
    <property type="project" value="UniProtKB-SubCell"/>
</dbReference>
<dbReference type="EMBL" id="KE145363">
    <property type="protein sequence ID" value="EPE30560.1"/>
    <property type="molecule type" value="Genomic_DNA"/>
</dbReference>
<dbReference type="PANTHER" id="PTHR31001">
    <property type="entry name" value="UNCHARACTERIZED TRANSCRIPTIONAL REGULATORY PROTEIN"/>
    <property type="match status" value="1"/>
</dbReference>
<accession>S3CY72</accession>
<evidence type="ECO:0000256" key="1">
    <source>
        <dbReference type="ARBA" id="ARBA00004123"/>
    </source>
</evidence>
<dbReference type="Pfam" id="PF04082">
    <property type="entry name" value="Fungal_trans"/>
    <property type="match status" value="1"/>
</dbReference>
<sequence length="693" mass="78034">MISTSISDRTTSNGSTQSPPTHSCHPTRAPRQLSCIHCQKRKIKCDRKTPCKNCVNARVDCVSATSVSHRRKRRFPERELLERVRKYEELLRSNGIEFESLHPENRGHAEEKDAINEGDDKNNDERYDEFGGFCEAKNVWRRALSQQSPAQLDDLSSSDDDTARNHLMKNTWFDLHPQDTPLLFQAPTAPLYIFHPSPAQIFLLWHTYLENVSPILKVTHTPTLQGKIIEATASIADIKSTGLEALMFGIYCTAVGSMEDEECQDKFECGRDVLLRKFQLGCQQALGKAGVLRCSDRETLTALYLYLISLRSNTTPQSLSSVLGIAIRIAQRMGIHSETALAKCNILETEMRRRLWWSLVLFDTRIGELTSSTNFVKVLAPGWDCEVPLNVNDTQLRPEMRVRLIIECPSSEALFAVVLSKLGDFVRHTTFNNGVPVPATSLPRTSELANLETSIKNEYLRFCDPENPLHYLTIWTTRAYISKCHLAEHHFRTLSKQPITPQTEHLATTHALHMVEADTHLMTSPLTKKFLWHIKSHFPFPAYIQIIQHLKWQPLGVLSGRAWEVMSANYEARFEFLFAEQRIFRVFAGIVLQAWEVREGMGGGGGCSGDGSQAGISCESGDLGVDDVSVPLSTAFEEHAMLFDTRDLGGNEGGETLEFEEMPAFDNGIDLCNWSTMDWGLVNAPADESLFTP</sequence>
<keyword evidence="7" id="KW-1185">Reference proteome</keyword>
<evidence type="ECO:0000313" key="6">
    <source>
        <dbReference type="EMBL" id="EPE30560.1"/>
    </source>
</evidence>
<dbReference type="SUPFAM" id="SSF57701">
    <property type="entry name" value="Zn2/Cys6 DNA-binding domain"/>
    <property type="match status" value="1"/>
</dbReference>
<dbReference type="InterPro" id="IPR036864">
    <property type="entry name" value="Zn2-C6_fun-type_DNA-bd_sf"/>
</dbReference>
<keyword evidence="3" id="KW-0539">Nucleus</keyword>
<evidence type="ECO:0000313" key="7">
    <source>
        <dbReference type="Proteomes" id="UP000016922"/>
    </source>
</evidence>
<evidence type="ECO:0000259" key="5">
    <source>
        <dbReference type="PROSITE" id="PS50048"/>
    </source>
</evidence>
<evidence type="ECO:0000256" key="3">
    <source>
        <dbReference type="ARBA" id="ARBA00023242"/>
    </source>
</evidence>
<dbReference type="OrthoDB" id="2269373at2759"/>
<dbReference type="SMART" id="SM00906">
    <property type="entry name" value="Fungal_trans"/>
    <property type="match status" value="1"/>
</dbReference>
<dbReference type="Pfam" id="PF00172">
    <property type="entry name" value="Zn_clus"/>
    <property type="match status" value="1"/>
</dbReference>
<gene>
    <name evidence="6" type="ORF">GLAREA_03527</name>
</gene>
<feature type="compositionally biased region" description="Polar residues" evidence="4">
    <location>
        <begin position="1"/>
        <end position="21"/>
    </location>
</feature>
<dbReference type="GO" id="GO:0003677">
    <property type="term" value="F:DNA binding"/>
    <property type="evidence" value="ECO:0007669"/>
    <property type="project" value="UniProtKB-KW"/>
</dbReference>
<comment type="subcellular location">
    <subcellularLocation>
        <location evidence="1">Nucleus</location>
    </subcellularLocation>
</comment>
<feature type="region of interest" description="Disordered" evidence="4">
    <location>
        <begin position="1"/>
        <end position="28"/>
    </location>
</feature>
<protein>
    <submittedName>
        <fullName evidence="6">Zn2/Cys6 DNA-binding protein</fullName>
    </submittedName>
</protein>
<dbReference type="InterPro" id="IPR050613">
    <property type="entry name" value="Sec_Metabolite_Reg"/>
</dbReference>
<dbReference type="InterPro" id="IPR001138">
    <property type="entry name" value="Zn2Cys6_DnaBD"/>
</dbReference>
<dbReference type="Gene3D" id="4.10.240.10">
    <property type="entry name" value="Zn(2)-C6 fungal-type DNA-binding domain"/>
    <property type="match status" value="1"/>
</dbReference>
<dbReference type="CDD" id="cd12148">
    <property type="entry name" value="fungal_TF_MHR"/>
    <property type="match status" value="1"/>
</dbReference>
<dbReference type="InterPro" id="IPR007219">
    <property type="entry name" value="XnlR_reg_dom"/>
</dbReference>